<keyword evidence="1" id="KW-0092">Biotin</keyword>
<dbReference type="InterPro" id="IPR011053">
    <property type="entry name" value="Single_hybrid_motif"/>
</dbReference>
<dbReference type="Gene3D" id="2.40.50.100">
    <property type="match status" value="1"/>
</dbReference>
<dbReference type="OrthoDB" id="9760256at2"/>
<name>A0A157RN47_9BORD</name>
<sequence>MATSPLTILSPVSGTLLRIEVAPGDTVQPGDVLAVIESMKMEIPVEAEQGGVIAGIAASEAAAVQENQALFTLRPA</sequence>
<dbReference type="RefSeq" id="WP_066421087.1">
    <property type="nucleotide sequence ID" value="NZ_FKBS01000029.1"/>
</dbReference>
<evidence type="ECO:0000313" key="3">
    <source>
        <dbReference type="EMBL" id="SAI59365.1"/>
    </source>
</evidence>
<dbReference type="EMBL" id="FKBS01000029">
    <property type="protein sequence ID" value="SAI59365.1"/>
    <property type="molecule type" value="Genomic_DNA"/>
</dbReference>
<protein>
    <submittedName>
        <fullName evidence="3">Biotin carboxylase subunit of propionyl-CoA carboxylase</fullName>
        <ecNumber evidence="3">6.4.1.3</ecNumber>
    </submittedName>
</protein>
<dbReference type="PANTHER" id="PTHR45266:SF3">
    <property type="entry name" value="OXALOACETATE DECARBOXYLASE ALPHA CHAIN"/>
    <property type="match status" value="1"/>
</dbReference>
<feature type="domain" description="Lipoyl-binding" evidence="2">
    <location>
        <begin position="1"/>
        <end position="74"/>
    </location>
</feature>
<dbReference type="CDD" id="cd06850">
    <property type="entry name" value="biotinyl_domain"/>
    <property type="match status" value="1"/>
</dbReference>
<organism evidence="3 4">
    <name type="scientific">Bordetella ansorpii</name>
    <dbReference type="NCBI Taxonomy" id="288768"/>
    <lineage>
        <taxon>Bacteria</taxon>
        <taxon>Pseudomonadati</taxon>
        <taxon>Pseudomonadota</taxon>
        <taxon>Betaproteobacteria</taxon>
        <taxon>Burkholderiales</taxon>
        <taxon>Alcaligenaceae</taxon>
        <taxon>Bordetella</taxon>
    </lineage>
</organism>
<dbReference type="Proteomes" id="UP000077037">
    <property type="component" value="Unassembled WGS sequence"/>
</dbReference>
<evidence type="ECO:0000313" key="4">
    <source>
        <dbReference type="Proteomes" id="UP000077037"/>
    </source>
</evidence>
<dbReference type="Pfam" id="PF00364">
    <property type="entry name" value="Biotin_lipoyl"/>
    <property type="match status" value="1"/>
</dbReference>
<dbReference type="InterPro" id="IPR050709">
    <property type="entry name" value="Biotin_Carboxyl_Carrier/Decarb"/>
</dbReference>
<reference evidence="3 4" key="1">
    <citation type="submission" date="2016-03" db="EMBL/GenBank/DDBJ databases">
        <authorList>
            <consortium name="Pathogen Informatics"/>
        </authorList>
    </citation>
    <scope>NUCLEOTIDE SEQUENCE [LARGE SCALE GENOMIC DNA]</scope>
    <source>
        <strain evidence="3 4">NCTC13364</strain>
    </source>
</reference>
<keyword evidence="3" id="KW-0436">Ligase</keyword>
<dbReference type="EC" id="6.4.1.3" evidence="3"/>
<proteinExistence type="predicted"/>
<dbReference type="GO" id="GO:0004658">
    <property type="term" value="F:propionyl-CoA carboxylase activity"/>
    <property type="evidence" value="ECO:0007669"/>
    <property type="project" value="UniProtKB-EC"/>
</dbReference>
<dbReference type="AlphaFoldDB" id="A0A157RN47"/>
<dbReference type="PANTHER" id="PTHR45266">
    <property type="entry name" value="OXALOACETATE DECARBOXYLASE ALPHA CHAIN"/>
    <property type="match status" value="1"/>
</dbReference>
<evidence type="ECO:0000259" key="2">
    <source>
        <dbReference type="PROSITE" id="PS50968"/>
    </source>
</evidence>
<dbReference type="SUPFAM" id="SSF51230">
    <property type="entry name" value="Single hybrid motif"/>
    <property type="match status" value="1"/>
</dbReference>
<accession>A0A157RN47</accession>
<dbReference type="InterPro" id="IPR000089">
    <property type="entry name" value="Biotin_lipoyl"/>
</dbReference>
<gene>
    <name evidence="3" type="primary">pccA</name>
    <name evidence="3" type="ORF">SAMEA1982600_05273</name>
</gene>
<evidence type="ECO:0000256" key="1">
    <source>
        <dbReference type="ARBA" id="ARBA00023267"/>
    </source>
</evidence>
<dbReference type="PROSITE" id="PS50968">
    <property type="entry name" value="BIOTINYL_LIPOYL"/>
    <property type="match status" value="1"/>
</dbReference>